<keyword evidence="1" id="KW-0812">Transmembrane</keyword>
<dbReference type="RefSeq" id="XP_028468387.1">
    <property type="nucleotide sequence ID" value="XM_028606440.1"/>
</dbReference>
<accession>A0A3N2Q1E0</accession>
<evidence type="ECO:0000313" key="3">
    <source>
        <dbReference type="Proteomes" id="UP000272025"/>
    </source>
</evidence>
<evidence type="ECO:0000313" key="2">
    <source>
        <dbReference type="EMBL" id="ROT40581.1"/>
    </source>
</evidence>
<sequence length="186" mass="21196">MFLVWPLFSPGFFPSFFFFFLHRLMIPPAIFGLQFILRRLDLVYDFAGSSNTTHAYACTTLCCTVVKAEGVPCTARAIGLELAVPYSGWLLYMVSRRCTYDYDSGLVSWRGLSRPHSDPDRTYFNILILHSYTVCSIHCVRGGWISSVFCLHADARFPRESGFFRKVVYCAWNSTLLESVIHQSSA</sequence>
<dbReference type="AlphaFoldDB" id="A0A3N2Q1E0"/>
<keyword evidence="1" id="KW-1133">Transmembrane helix</keyword>
<evidence type="ECO:0000256" key="1">
    <source>
        <dbReference type="SAM" id="Phobius"/>
    </source>
</evidence>
<gene>
    <name evidence="2" type="ORF">SODALDRAFT_100031</name>
</gene>
<keyword evidence="1" id="KW-0472">Membrane</keyword>
<keyword evidence="3" id="KW-1185">Reference proteome</keyword>
<dbReference type="EMBL" id="ML119052">
    <property type="protein sequence ID" value="ROT40581.1"/>
    <property type="molecule type" value="Genomic_DNA"/>
</dbReference>
<protein>
    <submittedName>
        <fullName evidence="2">Uncharacterized protein</fullName>
    </submittedName>
</protein>
<dbReference type="Proteomes" id="UP000272025">
    <property type="component" value="Unassembled WGS sequence"/>
</dbReference>
<feature type="transmembrane region" description="Helical" evidence="1">
    <location>
        <begin position="12"/>
        <end position="37"/>
    </location>
</feature>
<dbReference type="GeneID" id="39574918"/>
<organism evidence="2 3">
    <name type="scientific">Sodiomyces alkalinus (strain CBS 110278 / VKM F-3762 / F11)</name>
    <name type="common">Alkaliphilic filamentous fungus</name>
    <dbReference type="NCBI Taxonomy" id="1314773"/>
    <lineage>
        <taxon>Eukaryota</taxon>
        <taxon>Fungi</taxon>
        <taxon>Dikarya</taxon>
        <taxon>Ascomycota</taxon>
        <taxon>Pezizomycotina</taxon>
        <taxon>Sordariomycetes</taxon>
        <taxon>Hypocreomycetidae</taxon>
        <taxon>Glomerellales</taxon>
        <taxon>Plectosphaerellaceae</taxon>
        <taxon>Sodiomyces</taxon>
    </lineage>
</organism>
<reference evidence="2 3" key="1">
    <citation type="journal article" date="2018" name="Mol. Ecol.">
        <title>The obligate alkalophilic soda-lake fungus Sodiomyces alkalinus has shifted to a protein diet.</title>
        <authorList>
            <person name="Grum-Grzhimaylo A.A."/>
            <person name="Falkoski D.L."/>
            <person name="van den Heuvel J."/>
            <person name="Valero-Jimenez C.A."/>
            <person name="Min B."/>
            <person name="Choi I.G."/>
            <person name="Lipzen A."/>
            <person name="Daum C.G."/>
            <person name="Aanen D.K."/>
            <person name="Tsang A."/>
            <person name="Henrissat B."/>
            <person name="Bilanenko E.N."/>
            <person name="de Vries R.P."/>
            <person name="van Kan J.A.L."/>
            <person name="Grigoriev I.V."/>
            <person name="Debets A.J.M."/>
        </authorList>
    </citation>
    <scope>NUCLEOTIDE SEQUENCE [LARGE SCALE GENOMIC DNA]</scope>
    <source>
        <strain evidence="2 3">F11</strain>
    </source>
</reference>
<name>A0A3N2Q1E0_SODAK</name>
<proteinExistence type="predicted"/>